<organism evidence="1 2">
    <name type="scientific">Sodiomyces alkalinus (strain CBS 110278 / VKM F-3762 / F11)</name>
    <name type="common">Alkaliphilic filamentous fungus</name>
    <dbReference type="NCBI Taxonomy" id="1314773"/>
    <lineage>
        <taxon>Eukaryota</taxon>
        <taxon>Fungi</taxon>
        <taxon>Dikarya</taxon>
        <taxon>Ascomycota</taxon>
        <taxon>Pezizomycotina</taxon>
        <taxon>Sordariomycetes</taxon>
        <taxon>Hypocreomycetidae</taxon>
        <taxon>Glomerellales</taxon>
        <taxon>Plectosphaerellaceae</taxon>
        <taxon>Sodiomyces</taxon>
    </lineage>
</organism>
<dbReference type="AlphaFoldDB" id="A0A3N2PY62"/>
<reference evidence="1 2" key="1">
    <citation type="journal article" date="2018" name="Mol. Ecol.">
        <title>The obligate alkalophilic soda-lake fungus Sodiomyces alkalinus has shifted to a protein diet.</title>
        <authorList>
            <person name="Grum-Grzhimaylo A.A."/>
            <person name="Falkoski D.L."/>
            <person name="van den Heuvel J."/>
            <person name="Valero-Jimenez C.A."/>
            <person name="Min B."/>
            <person name="Choi I.G."/>
            <person name="Lipzen A."/>
            <person name="Daum C.G."/>
            <person name="Aanen D.K."/>
            <person name="Tsang A."/>
            <person name="Henrissat B."/>
            <person name="Bilanenko E.N."/>
            <person name="de Vries R.P."/>
            <person name="van Kan J.A.L."/>
            <person name="Grigoriev I.V."/>
            <person name="Debets A.J.M."/>
        </authorList>
    </citation>
    <scope>NUCLEOTIDE SEQUENCE [LARGE SCALE GENOMIC DNA]</scope>
    <source>
        <strain evidence="1 2">F11</strain>
    </source>
</reference>
<sequence>MAEKTGTEQGAHDDDRELISKRMGPAEFVQIPKQYCHVSDLNPSVHQLSVSGRIIVRQPPQVHLELPHFTRLDLDILDAISVVLLRDIGFISPPPENAYNAYSLNARPKGKGPVLAEITRRSPKSCRRLARSPAPATRGDLTYILRGSLKVNMNGGQFAVIDVHECFSIAVSPAQAPRPYTYIRHMATRASYVLPGETAITKWGSGLIVQTD</sequence>
<proteinExistence type="predicted"/>
<protein>
    <submittedName>
        <fullName evidence="1">Uncharacterized protein</fullName>
    </submittedName>
</protein>
<evidence type="ECO:0000313" key="1">
    <source>
        <dbReference type="EMBL" id="ROT39479.1"/>
    </source>
</evidence>
<dbReference type="GeneID" id="39582524"/>
<accession>A0A3N2PY62</accession>
<dbReference type="RefSeq" id="XP_028467285.1">
    <property type="nucleotide sequence ID" value="XM_028614046.1"/>
</dbReference>
<name>A0A3N2PY62_SODAK</name>
<gene>
    <name evidence="1" type="ORF">SODALDRAFT_357882</name>
</gene>
<dbReference type="EMBL" id="ML119053">
    <property type="protein sequence ID" value="ROT39479.1"/>
    <property type="molecule type" value="Genomic_DNA"/>
</dbReference>
<keyword evidence="2" id="KW-1185">Reference proteome</keyword>
<evidence type="ECO:0000313" key="2">
    <source>
        <dbReference type="Proteomes" id="UP000272025"/>
    </source>
</evidence>
<dbReference type="Proteomes" id="UP000272025">
    <property type="component" value="Unassembled WGS sequence"/>
</dbReference>